<evidence type="ECO:0000256" key="1">
    <source>
        <dbReference type="SAM" id="MobiDB-lite"/>
    </source>
</evidence>
<comment type="caution">
    <text evidence="2">The sequence shown here is derived from an EMBL/GenBank/DDBJ whole genome shotgun (WGS) entry which is preliminary data.</text>
</comment>
<organism evidence="2 3">
    <name type="scientific">Actinomyces ruminis</name>
    <dbReference type="NCBI Taxonomy" id="1937003"/>
    <lineage>
        <taxon>Bacteria</taxon>
        <taxon>Bacillati</taxon>
        <taxon>Actinomycetota</taxon>
        <taxon>Actinomycetes</taxon>
        <taxon>Actinomycetales</taxon>
        <taxon>Actinomycetaceae</taxon>
        <taxon>Actinomyces</taxon>
    </lineage>
</organism>
<accession>A0ABX4MDU1</accession>
<dbReference type="Proteomes" id="UP000194577">
    <property type="component" value="Unassembled WGS sequence"/>
</dbReference>
<gene>
    <name evidence="2" type="ORF">BW737_001625</name>
</gene>
<feature type="region of interest" description="Disordered" evidence="1">
    <location>
        <begin position="1"/>
        <end position="74"/>
    </location>
</feature>
<protein>
    <submittedName>
        <fullName evidence="2">Uncharacterized protein</fullName>
    </submittedName>
</protein>
<keyword evidence="3" id="KW-1185">Reference proteome</keyword>
<name>A0ABX4MDU1_9ACTO</name>
<evidence type="ECO:0000313" key="3">
    <source>
        <dbReference type="Proteomes" id="UP000194577"/>
    </source>
</evidence>
<evidence type="ECO:0000313" key="2">
    <source>
        <dbReference type="EMBL" id="PHP53603.1"/>
    </source>
</evidence>
<sequence>MLGQFGVQPGGDRVRRHPGGTGLVQAEKFGAGGELDDAGGRAALQPEGGGGSVQRPHAHTTGAQDLTALASPIG</sequence>
<proteinExistence type="predicted"/>
<reference evidence="2 3" key="1">
    <citation type="submission" date="2017-10" db="EMBL/GenBank/DDBJ databases">
        <title>Draft genome sequence of cellulolytic Actinomyces sp CtC72 isolated from cattle rumen fluid.</title>
        <authorList>
            <person name="Joshi A.J."/>
            <person name="Vasudevan G."/>
            <person name="Lanjekar V.B."/>
            <person name="Hivarkar S."/>
            <person name="Engineer A."/>
            <person name="Pore S.D."/>
            <person name="Dhakephalkar P.K."/>
            <person name="Dagar S."/>
        </authorList>
    </citation>
    <scope>NUCLEOTIDE SEQUENCE [LARGE SCALE GENOMIC DNA]</scope>
    <source>
        <strain evidence="3">CtC72</strain>
    </source>
</reference>
<dbReference type="EMBL" id="MTPX02000010">
    <property type="protein sequence ID" value="PHP53603.1"/>
    <property type="molecule type" value="Genomic_DNA"/>
</dbReference>